<keyword evidence="2" id="KW-0472">Membrane</keyword>
<evidence type="ECO:0000313" key="3">
    <source>
        <dbReference type="EMBL" id="CAH2019849.1"/>
    </source>
</evidence>
<dbReference type="GO" id="GO:0055120">
    <property type="term" value="C:striated muscle dense body"/>
    <property type="evidence" value="ECO:0007669"/>
    <property type="project" value="TreeGrafter"/>
</dbReference>
<keyword evidence="2" id="KW-1133">Transmembrane helix</keyword>
<gene>
    <name evidence="3" type="ORF">ACAOBT_LOCUS37452</name>
</gene>
<dbReference type="Proteomes" id="UP001152888">
    <property type="component" value="Unassembled WGS sequence"/>
</dbReference>
<dbReference type="GO" id="GO:0015459">
    <property type="term" value="F:potassium channel regulator activity"/>
    <property type="evidence" value="ECO:0007669"/>
    <property type="project" value="TreeGrafter"/>
</dbReference>
<dbReference type="GO" id="GO:0005886">
    <property type="term" value="C:plasma membrane"/>
    <property type="evidence" value="ECO:0007669"/>
    <property type="project" value="TreeGrafter"/>
</dbReference>
<dbReference type="AlphaFoldDB" id="A0A9P0VU18"/>
<comment type="caution">
    <text evidence="3">The sequence shown here is derived from an EMBL/GenBank/DDBJ whole genome shotgun (WGS) entry which is preliminary data.</text>
</comment>
<evidence type="ECO:0000256" key="1">
    <source>
        <dbReference type="ARBA" id="ARBA00009172"/>
    </source>
</evidence>
<dbReference type="PANTHER" id="PTHR19444:SF11">
    <property type="entry name" value="UNC93-LIKE PROTEIN"/>
    <property type="match status" value="1"/>
</dbReference>
<feature type="transmembrane region" description="Helical" evidence="2">
    <location>
        <begin position="100"/>
        <end position="122"/>
    </location>
</feature>
<dbReference type="EMBL" id="CAKOFQ010010583">
    <property type="protein sequence ID" value="CAH2019849.1"/>
    <property type="molecule type" value="Genomic_DNA"/>
</dbReference>
<feature type="transmembrane region" description="Helical" evidence="2">
    <location>
        <begin position="73"/>
        <end position="93"/>
    </location>
</feature>
<dbReference type="SUPFAM" id="SSF103473">
    <property type="entry name" value="MFS general substrate transporter"/>
    <property type="match status" value="1"/>
</dbReference>
<keyword evidence="2" id="KW-0812">Transmembrane</keyword>
<reference evidence="3" key="1">
    <citation type="submission" date="2022-03" db="EMBL/GenBank/DDBJ databases">
        <authorList>
            <person name="Sayadi A."/>
        </authorList>
    </citation>
    <scope>NUCLEOTIDE SEQUENCE</scope>
</reference>
<protein>
    <submittedName>
        <fullName evidence="3">Uncharacterized protein</fullName>
    </submittedName>
</protein>
<sequence>MIWLDSIRLADYQDDSGIEALATLKAIREHFRDSRLQMAAPLAVFIGIEQAFMYADFSKSYVMCTLGIHRLNYVFLAMGLLQSVAACTLSMLLRTIRRYYVVAVGFIFHGCLLMVLFLWKPIDDDPALFYVIFCIVGCLQCHLGDVNVFSPDKPVLRQLGISLRHNNLLQIPGFLDLLPVPRLRVQLLEVVHSRYVSAGSCGLVWVAGGQVREQ</sequence>
<proteinExistence type="inferred from homology"/>
<dbReference type="InterPro" id="IPR051951">
    <property type="entry name" value="UNC-93_regulatory"/>
</dbReference>
<keyword evidence="4" id="KW-1185">Reference proteome</keyword>
<dbReference type="OrthoDB" id="10010517at2759"/>
<feature type="transmembrane region" description="Helical" evidence="2">
    <location>
        <begin position="128"/>
        <end position="149"/>
    </location>
</feature>
<name>A0A9P0VU18_ACAOB</name>
<accession>A0A9P0VU18</accession>
<evidence type="ECO:0000313" key="4">
    <source>
        <dbReference type="Proteomes" id="UP001152888"/>
    </source>
</evidence>
<organism evidence="3 4">
    <name type="scientific">Acanthoscelides obtectus</name>
    <name type="common">Bean weevil</name>
    <name type="synonym">Bruchus obtectus</name>
    <dbReference type="NCBI Taxonomy" id="200917"/>
    <lineage>
        <taxon>Eukaryota</taxon>
        <taxon>Metazoa</taxon>
        <taxon>Ecdysozoa</taxon>
        <taxon>Arthropoda</taxon>
        <taxon>Hexapoda</taxon>
        <taxon>Insecta</taxon>
        <taxon>Pterygota</taxon>
        <taxon>Neoptera</taxon>
        <taxon>Endopterygota</taxon>
        <taxon>Coleoptera</taxon>
        <taxon>Polyphaga</taxon>
        <taxon>Cucujiformia</taxon>
        <taxon>Chrysomeloidea</taxon>
        <taxon>Chrysomelidae</taxon>
        <taxon>Bruchinae</taxon>
        <taxon>Bruchini</taxon>
        <taxon>Acanthoscelides</taxon>
    </lineage>
</organism>
<evidence type="ECO:0000256" key="2">
    <source>
        <dbReference type="SAM" id="Phobius"/>
    </source>
</evidence>
<dbReference type="PANTHER" id="PTHR19444">
    <property type="entry name" value="UNC-93 RELATED"/>
    <property type="match status" value="1"/>
</dbReference>
<dbReference type="GO" id="GO:0006937">
    <property type="term" value="P:regulation of muscle contraction"/>
    <property type="evidence" value="ECO:0007669"/>
    <property type="project" value="TreeGrafter"/>
</dbReference>
<comment type="similarity">
    <text evidence="1">Belongs to the unc-93 family.</text>
</comment>
<dbReference type="InterPro" id="IPR036259">
    <property type="entry name" value="MFS_trans_sf"/>
</dbReference>
<dbReference type="GO" id="GO:0043266">
    <property type="term" value="P:regulation of potassium ion transport"/>
    <property type="evidence" value="ECO:0007669"/>
    <property type="project" value="TreeGrafter"/>
</dbReference>